<evidence type="ECO:0000256" key="1">
    <source>
        <dbReference type="SAM" id="Phobius"/>
    </source>
</evidence>
<name>W2CYY3_9BACT</name>
<accession>W2CYY3</accession>
<gene>
    <name evidence="2" type="ORF">T231_00600</name>
</gene>
<reference evidence="2 3" key="1">
    <citation type="submission" date="2013-11" db="EMBL/GenBank/DDBJ databases">
        <title>Single cell genomics of uncultured Tannerella BU063 (oral taxon 286).</title>
        <authorList>
            <person name="Beall C.J."/>
            <person name="Campbell A.G."/>
            <person name="Griffen A.L."/>
            <person name="Podar M."/>
            <person name="Leys E.J."/>
        </authorList>
    </citation>
    <scope>NUCLEOTIDE SEQUENCE [LARGE SCALE GENOMIC DNA]</scope>
    <source>
        <strain evidence="2">Cell 6/7/9</strain>
    </source>
</reference>
<evidence type="ECO:0000313" key="2">
    <source>
        <dbReference type="EMBL" id="ETK11597.1"/>
    </source>
</evidence>
<keyword evidence="1" id="KW-0812">Transmembrane</keyword>
<protein>
    <submittedName>
        <fullName evidence="2">Uncharacterized protein</fullName>
    </submittedName>
</protein>
<feature type="transmembrane region" description="Helical" evidence="1">
    <location>
        <begin position="41"/>
        <end position="58"/>
    </location>
</feature>
<organism evidence="2 3">
    <name type="scientific">Tannerella sp. oral taxon BU063 isolate Cell 6/7/9</name>
    <dbReference type="NCBI Taxonomy" id="1411021"/>
    <lineage>
        <taxon>Bacteria</taxon>
        <taxon>Pseudomonadati</taxon>
        <taxon>Bacteroidota</taxon>
        <taxon>Bacteroidia</taxon>
        <taxon>Bacteroidales</taxon>
        <taxon>Tannerellaceae</taxon>
        <taxon>Tannerella</taxon>
    </lineage>
</organism>
<keyword evidence="3" id="KW-1185">Reference proteome</keyword>
<dbReference type="AlphaFoldDB" id="W2CYY3"/>
<feature type="transmembrane region" description="Helical" evidence="1">
    <location>
        <begin position="12"/>
        <end position="35"/>
    </location>
</feature>
<dbReference type="Proteomes" id="UP000018874">
    <property type="component" value="Unassembled WGS sequence"/>
</dbReference>
<evidence type="ECO:0000313" key="3">
    <source>
        <dbReference type="Proteomes" id="UP000018874"/>
    </source>
</evidence>
<sequence>MDAYEEEQRKAFYIKVAKYAGIAAAVLIVLCLYFFAPLYFWILVGIVGIVVFVLAAIIQKR</sequence>
<comment type="caution">
    <text evidence="2">The sequence shown here is derived from an EMBL/GenBank/DDBJ whole genome shotgun (WGS) entry which is preliminary data.</text>
</comment>
<dbReference type="EMBL" id="AYYD01000130">
    <property type="protein sequence ID" value="ETK11597.1"/>
    <property type="molecule type" value="Genomic_DNA"/>
</dbReference>
<keyword evidence="1" id="KW-1133">Transmembrane helix</keyword>
<proteinExistence type="predicted"/>
<keyword evidence="1" id="KW-0472">Membrane</keyword>